<comment type="pathway">
    <text evidence="1">Cell wall biogenesis; peptidoglycan biosynthesis.</text>
</comment>
<keyword evidence="12" id="KW-1133">Transmembrane helix</keyword>
<dbReference type="InterPro" id="IPR001460">
    <property type="entry name" value="PCN-bd_Tpept"/>
</dbReference>
<proteinExistence type="inferred from homology"/>
<dbReference type="PANTHER" id="PTHR32282:SF15">
    <property type="entry name" value="PENICILLIN-BINDING PROTEIN 1C"/>
    <property type="match status" value="1"/>
</dbReference>
<dbReference type="Pfam" id="PF06832">
    <property type="entry name" value="BiPBP_C"/>
    <property type="match status" value="1"/>
</dbReference>
<evidence type="ECO:0000256" key="12">
    <source>
        <dbReference type="SAM" id="Phobius"/>
    </source>
</evidence>
<keyword evidence="12" id="KW-0472">Membrane</keyword>
<comment type="similarity">
    <text evidence="3">In the N-terminal section; belongs to the glycosyltransferase 51 family.</text>
</comment>
<dbReference type="Proteomes" id="UP000501338">
    <property type="component" value="Chromosome"/>
</dbReference>
<reference evidence="16 17" key="1">
    <citation type="submission" date="2020-01" db="EMBL/GenBank/DDBJ databases">
        <title>The genomic epidemiology of tigecycline resistance gene tet(X) variants in a swine farm in China.</title>
        <authorList>
            <person name="Peng K."/>
            <person name="Li R."/>
        </authorList>
    </citation>
    <scope>NUCLEOTIDE SEQUENCE [LARGE SCALE GENOMIC DNA]</scope>
    <source>
        <strain evidence="16 17">ZF1</strain>
    </source>
</reference>
<dbReference type="EMBL" id="CP047340">
    <property type="protein sequence ID" value="QIF89143.1"/>
    <property type="molecule type" value="Genomic_DNA"/>
</dbReference>
<evidence type="ECO:0000256" key="8">
    <source>
        <dbReference type="ARBA" id="ARBA00022801"/>
    </source>
</evidence>
<sequence>MKLGYKQFIAVIIIFLLAMPILVWIADKIWPLPDPEPQIATIVTAQDGTPLWRFADKEGVWRYHVKLTDVSPEYLEALITYEDRWFYQHPGVNPMSILRAAWQDLSSGRIVSGGSTLSMQVARLIDPHSRTLGGKIKQLWRTLQLEWYYSKDEILEIYLNRAPFGGTLEGIGAASWAYLGKSPADLSAGEATLMAVLPQAPSRLRPDRYPERAQAARDKVLDRLAEYQIWPQEKVDEIKEEQVLLAPRQTPQLAPLLARRMYNEKREPVITTTIDINIQRQLEDIANQWKYQLADKTSLAILVVDHTDMSVKGYVGSADFNDNSRFGHVDMISAWRSPGSTLKPFIYALALDEGLIHAESLLQDVPRRFDNYRPGNFDSDFNGAVSASEALSRSLNLPAVQLIEVYGAKKFAAKLRHNHLEMRFPYGSEPNLALILGGTATRMDELVSAFSALARQGKTAPLRFKPEQIIEDRVLMSPGSAWIIRRILAGEARPRPDSAISPVVPLAWKTGTSYGYRDAWSIGVNARYTIGVWVGRPDGTPVAGQFGFATAVPIMNQVNNLLTGYFYQNKQRPPTDLRPNSVTAATICWPTGKALPKEDSNCRVSRRSWILDNTIPPTLLNESQEGILGINEKIWLDNEGKRTGPNCPNAELKDIALWPIALEAWLPEKERRAKRLPPISETCPPIKEDIIPLFISGIRAGDLLRPLPGETNLEITVSTQGGSGMQWWFLNGEQIGKTGNGETFSYLLEKRGKYQLSVLDLSGQTDMVNFIFR</sequence>
<evidence type="ECO:0000313" key="16">
    <source>
        <dbReference type="EMBL" id="QIF89143.1"/>
    </source>
</evidence>
<evidence type="ECO:0000256" key="5">
    <source>
        <dbReference type="ARBA" id="ARBA00022670"/>
    </source>
</evidence>
<name>A0ABX6JN17_9GAMM</name>
<comment type="similarity">
    <text evidence="2">In the C-terminal section; belongs to the transpeptidase family.</text>
</comment>
<dbReference type="SUPFAM" id="SSF56601">
    <property type="entry name" value="beta-lactamase/transpeptidase-like"/>
    <property type="match status" value="1"/>
</dbReference>
<dbReference type="NCBIfam" id="NF008414">
    <property type="entry name" value="PRK11240.1"/>
    <property type="match status" value="1"/>
</dbReference>
<dbReference type="InterPro" id="IPR012338">
    <property type="entry name" value="Beta-lactam/transpept-like"/>
</dbReference>
<dbReference type="InterPro" id="IPR023346">
    <property type="entry name" value="Lysozyme-like_dom_sf"/>
</dbReference>
<keyword evidence="6 16" id="KW-0328">Glycosyltransferase</keyword>
<keyword evidence="8" id="KW-0378">Hydrolase</keyword>
<evidence type="ECO:0000313" key="17">
    <source>
        <dbReference type="Proteomes" id="UP000501338"/>
    </source>
</evidence>
<evidence type="ECO:0000256" key="9">
    <source>
        <dbReference type="ARBA" id="ARBA00023268"/>
    </source>
</evidence>
<evidence type="ECO:0000259" key="14">
    <source>
        <dbReference type="Pfam" id="PF00912"/>
    </source>
</evidence>
<evidence type="ECO:0000259" key="13">
    <source>
        <dbReference type="Pfam" id="PF00905"/>
    </source>
</evidence>
<gene>
    <name evidence="16" type="primary">pbpC</name>
    <name evidence="16" type="ORF">GTH23_03390</name>
</gene>
<dbReference type="Gene3D" id="1.10.3810.10">
    <property type="entry name" value="Biosynthetic peptidoglycan transglycosylase-like"/>
    <property type="match status" value="1"/>
</dbReference>
<evidence type="ECO:0000256" key="4">
    <source>
        <dbReference type="ARBA" id="ARBA00022645"/>
    </source>
</evidence>
<protein>
    <recommendedName>
        <fullName evidence="10">peptidoglycan glycosyltransferase</fullName>
        <ecNumber evidence="10">2.4.99.28</ecNumber>
    </recommendedName>
</protein>
<dbReference type="RefSeq" id="WP_156733751.1">
    <property type="nucleotide sequence ID" value="NZ_CP045008.1"/>
</dbReference>
<keyword evidence="4" id="KW-0121">Carboxypeptidase</keyword>
<keyword evidence="12" id="KW-0812">Transmembrane</keyword>
<feature type="domain" description="Penicillin-binding C-terminal" evidence="15">
    <location>
        <begin position="692"/>
        <end position="770"/>
    </location>
</feature>
<accession>A0ABX6JN17</accession>
<dbReference type="InterPro" id="IPR009647">
    <property type="entry name" value="PBP_C"/>
</dbReference>
<comment type="catalytic activity">
    <reaction evidence="11">
        <text>[GlcNAc-(1-&gt;4)-Mur2Ac(oyl-L-Ala-gamma-D-Glu-L-Lys-D-Ala-D-Ala)](n)-di-trans,octa-cis-undecaprenyl diphosphate + beta-D-GlcNAc-(1-&gt;4)-Mur2Ac(oyl-L-Ala-gamma-D-Glu-L-Lys-D-Ala-D-Ala)-di-trans,octa-cis-undecaprenyl diphosphate = [GlcNAc-(1-&gt;4)-Mur2Ac(oyl-L-Ala-gamma-D-Glu-L-Lys-D-Ala-D-Ala)](n+1)-di-trans,octa-cis-undecaprenyl diphosphate + di-trans,octa-cis-undecaprenyl diphosphate + H(+)</text>
        <dbReference type="Rhea" id="RHEA:23708"/>
        <dbReference type="Rhea" id="RHEA-COMP:9602"/>
        <dbReference type="Rhea" id="RHEA-COMP:9603"/>
        <dbReference type="ChEBI" id="CHEBI:15378"/>
        <dbReference type="ChEBI" id="CHEBI:58405"/>
        <dbReference type="ChEBI" id="CHEBI:60033"/>
        <dbReference type="ChEBI" id="CHEBI:78435"/>
        <dbReference type="EC" id="2.4.99.28"/>
    </reaction>
</comment>
<dbReference type="InterPro" id="IPR011815">
    <property type="entry name" value="PBP_1c"/>
</dbReference>
<evidence type="ECO:0000256" key="6">
    <source>
        <dbReference type="ARBA" id="ARBA00022676"/>
    </source>
</evidence>
<keyword evidence="17" id="KW-1185">Reference proteome</keyword>
<dbReference type="NCBIfam" id="TIGR02073">
    <property type="entry name" value="PBP_1c"/>
    <property type="match status" value="1"/>
</dbReference>
<dbReference type="InterPro" id="IPR050396">
    <property type="entry name" value="Glycosyltr_51/Transpeptidase"/>
</dbReference>
<keyword evidence="5" id="KW-0645">Protease</keyword>
<dbReference type="InterPro" id="IPR036950">
    <property type="entry name" value="PBP_transglycosylase"/>
</dbReference>
<organism evidence="16 17">
    <name type="scientific">Proteus terrae subsp. cibarius</name>
    <dbReference type="NCBI Taxonomy" id="626774"/>
    <lineage>
        <taxon>Bacteria</taxon>
        <taxon>Pseudomonadati</taxon>
        <taxon>Pseudomonadota</taxon>
        <taxon>Gammaproteobacteria</taxon>
        <taxon>Enterobacterales</taxon>
        <taxon>Morganellaceae</taxon>
        <taxon>Proteus</taxon>
    </lineage>
</organism>
<evidence type="ECO:0000256" key="10">
    <source>
        <dbReference type="ARBA" id="ARBA00044770"/>
    </source>
</evidence>
<dbReference type="GO" id="GO:0016757">
    <property type="term" value="F:glycosyltransferase activity"/>
    <property type="evidence" value="ECO:0007669"/>
    <property type="project" value="UniProtKB-KW"/>
</dbReference>
<feature type="domain" description="Penicillin-binding protein transpeptidase" evidence="13">
    <location>
        <begin position="300"/>
        <end position="535"/>
    </location>
</feature>
<evidence type="ECO:0000256" key="2">
    <source>
        <dbReference type="ARBA" id="ARBA00007090"/>
    </source>
</evidence>
<evidence type="ECO:0000259" key="15">
    <source>
        <dbReference type="Pfam" id="PF06832"/>
    </source>
</evidence>
<evidence type="ECO:0000256" key="3">
    <source>
        <dbReference type="ARBA" id="ARBA00007739"/>
    </source>
</evidence>
<dbReference type="SUPFAM" id="SSF53955">
    <property type="entry name" value="Lysozyme-like"/>
    <property type="match status" value="1"/>
</dbReference>
<dbReference type="EC" id="2.4.99.28" evidence="10"/>
<dbReference type="PANTHER" id="PTHR32282">
    <property type="entry name" value="BINDING PROTEIN TRANSPEPTIDASE, PUTATIVE-RELATED"/>
    <property type="match status" value="1"/>
</dbReference>
<evidence type="ECO:0000256" key="1">
    <source>
        <dbReference type="ARBA" id="ARBA00004752"/>
    </source>
</evidence>
<dbReference type="InterPro" id="IPR001264">
    <property type="entry name" value="Glyco_trans_51"/>
</dbReference>
<keyword evidence="9" id="KW-0511">Multifunctional enzyme</keyword>
<feature type="transmembrane region" description="Helical" evidence="12">
    <location>
        <begin position="7"/>
        <end position="26"/>
    </location>
</feature>
<dbReference type="Pfam" id="PF00912">
    <property type="entry name" value="Transgly"/>
    <property type="match status" value="1"/>
</dbReference>
<evidence type="ECO:0000256" key="7">
    <source>
        <dbReference type="ARBA" id="ARBA00022679"/>
    </source>
</evidence>
<dbReference type="Pfam" id="PF00905">
    <property type="entry name" value="Transpeptidase"/>
    <property type="match status" value="1"/>
</dbReference>
<dbReference type="Gene3D" id="3.40.710.10">
    <property type="entry name" value="DD-peptidase/beta-lactamase superfamily"/>
    <property type="match status" value="1"/>
</dbReference>
<keyword evidence="7 16" id="KW-0808">Transferase</keyword>
<evidence type="ECO:0000256" key="11">
    <source>
        <dbReference type="ARBA" id="ARBA00049902"/>
    </source>
</evidence>
<feature type="domain" description="Glycosyl transferase family 51" evidence="14">
    <location>
        <begin position="58"/>
        <end position="224"/>
    </location>
</feature>